<dbReference type="FunFam" id="1.20.1090.10:FF:000001">
    <property type="entry name" value="Aldehyde-alcohol dehydrogenase"/>
    <property type="match status" value="1"/>
</dbReference>
<evidence type="ECO:0000259" key="4">
    <source>
        <dbReference type="Pfam" id="PF00465"/>
    </source>
</evidence>
<dbReference type="InterPro" id="IPR039697">
    <property type="entry name" value="Alcohol_dehydrogenase_Fe"/>
</dbReference>
<reference evidence="7 9" key="2">
    <citation type="submission" date="2018-08" db="EMBL/GenBank/DDBJ databases">
        <title>A genome reference for cultivated species of the human gut microbiota.</title>
        <authorList>
            <person name="Zou Y."/>
            <person name="Xue W."/>
            <person name="Luo G."/>
        </authorList>
    </citation>
    <scope>NUCLEOTIDE SEQUENCE [LARGE SCALE GENOMIC DNA]</scope>
    <source>
        <strain evidence="7 9">TF05-12AC</strain>
    </source>
</reference>
<dbReference type="RefSeq" id="WP_055243641.1">
    <property type="nucleotide sequence ID" value="NZ_CABIWA010000002.1"/>
</dbReference>
<keyword evidence="2 6" id="KW-0560">Oxidoreductase</keyword>
<dbReference type="InterPro" id="IPR001670">
    <property type="entry name" value="ADH_Fe/GldA"/>
</dbReference>
<organism evidence="6 8">
    <name type="scientific">Anaerotruncus colihominis</name>
    <dbReference type="NCBI Taxonomy" id="169435"/>
    <lineage>
        <taxon>Bacteria</taxon>
        <taxon>Bacillati</taxon>
        <taxon>Bacillota</taxon>
        <taxon>Clostridia</taxon>
        <taxon>Eubacteriales</taxon>
        <taxon>Oscillospiraceae</taxon>
        <taxon>Anaerotruncus</taxon>
    </lineage>
</organism>
<dbReference type="SUPFAM" id="SSF56796">
    <property type="entry name" value="Dehydroquinate synthase-like"/>
    <property type="match status" value="1"/>
</dbReference>
<sequence>MENHVVELVQPRHTLIGENSILEIPQFLHRLEGTVTALVVTDQGLVKIGTVKKVADVLDRAGIRYWTYDGVQPNPSVGVVNKAMEQYTRQGCNCIIAIGGGSPIDVAKAVSILAANGGRIEDYCGVRKSARPGVPIVAVNTTAGTGSEVTCAYVITDEVKNVKMVMMDPNCLAYLAINDPTLMVGMPPSLTAATGMDALTHAVEAYTCREATPYTDALAIEAIRLVGRSLRRAVADGCDMQARTDMCWAEYMAGLAFSNAGLGLGHSIAHQLGAQYHIPHGAACAQILPRVMEYNIPACLERMGDIASALGADIRGLSAQEAAQAAADCVRDLSEDIGIRPLHSYGFSMDDIPLLARHAMEDTCTPSNPVDAVEGEVARIIAKTYCEGLVVEAVRQQGF</sequence>
<dbReference type="Pfam" id="PF25137">
    <property type="entry name" value="ADH_Fe_C"/>
    <property type="match status" value="1"/>
</dbReference>
<dbReference type="AlphaFoldDB" id="A0A174L6E3"/>
<dbReference type="InterPro" id="IPR018211">
    <property type="entry name" value="ADH_Fe_CS"/>
</dbReference>
<dbReference type="Gene3D" id="3.40.50.1970">
    <property type="match status" value="1"/>
</dbReference>
<evidence type="ECO:0000313" key="9">
    <source>
        <dbReference type="Proteomes" id="UP000260828"/>
    </source>
</evidence>
<feature type="domain" description="Alcohol dehydrogenase iron-type/glycerol dehydrogenase GldA" evidence="4">
    <location>
        <begin position="11"/>
        <end position="180"/>
    </location>
</feature>
<dbReference type="InterPro" id="IPR056798">
    <property type="entry name" value="ADH_Fe_C"/>
</dbReference>
<dbReference type="Gene3D" id="1.20.1090.10">
    <property type="entry name" value="Dehydroquinate synthase-like - alpha domain"/>
    <property type="match status" value="1"/>
</dbReference>
<dbReference type="EMBL" id="QVME01000002">
    <property type="protein sequence ID" value="RGE68813.1"/>
    <property type="molecule type" value="Genomic_DNA"/>
</dbReference>
<dbReference type="PANTHER" id="PTHR11496">
    <property type="entry name" value="ALCOHOL DEHYDROGENASE"/>
    <property type="match status" value="1"/>
</dbReference>
<evidence type="ECO:0000256" key="2">
    <source>
        <dbReference type="ARBA" id="ARBA00023002"/>
    </source>
</evidence>
<dbReference type="Proteomes" id="UP000095765">
    <property type="component" value="Unassembled WGS sequence"/>
</dbReference>
<keyword evidence="3" id="KW-0520">NAD</keyword>
<dbReference type="PANTHER" id="PTHR11496:SF102">
    <property type="entry name" value="ALCOHOL DEHYDROGENASE 4"/>
    <property type="match status" value="1"/>
</dbReference>
<dbReference type="CDD" id="cd08188">
    <property type="entry name" value="PDDH"/>
    <property type="match status" value="1"/>
</dbReference>
<feature type="domain" description="Fe-containing alcohol dehydrogenase-like C-terminal" evidence="5">
    <location>
        <begin position="191"/>
        <end position="384"/>
    </location>
</feature>
<dbReference type="EC" id="1.1.1.1" evidence="6"/>
<dbReference type="OrthoDB" id="9804734at2"/>
<gene>
    <name evidence="6" type="primary">adhB</name>
    <name evidence="7" type="ORF">DXC40_05840</name>
    <name evidence="6" type="ORF">ERS852551_00053</name>
</gene>
<accession>A0A174L6E3</accession>
<protein>
    <submittedName>
        <fullName evidence="6">Alcohol dehydrogenase 2</fullName>
        <ecNumber evidence="6">1.1.1.1</ecNumber>
    </submittedName>
    <submittedName>
        <fullName evidence="7">Iron-containing alcohol dehydrogenase</fullName>
    </submittedName>
</protein>
<dbReference type="GO" id="GO:0046872">
    <property type="term" value="F:metal ion binding"/>
    <property type="evidence" value="ECO:0007669"/>
    <property type="project" value="InterPro"/>
</dbReference>
<reference evidence="6 8" key="1">
    <citation type="submission" date="2015-09" db="EMBL/GenBank/DDBJ databases">
        <authorList>
            <consortium name="Pathogen Informatics"/>
        </authorList>
    </citation>
    <scope>NUCLEOTIDE SEQUENCE [LARGE SCALE GENOMIC DNA]</scope>
    <source>
        <strain evidence="6 8">2789STDY5834939</strain>
    </source>
</reference>
<dbReference type="Pfam" id="PF00465">
    <property type="entry name" value="Fe-ADH"/>
    <property type="match status" value="1"/>
</dbReference>
<evidence type="ECO:0000313" key="6">
    <source>
        <dbReference type="EMBL" id="CUP19703.1"/>
    </source>
</evidence>
<dbReference type="EMBL" id="CZBE01000001">
    <property type="protein sequence ID" value="CUP19703.1"/>
    <property type="molecule type" value="Genomic_DNA"/>
</dbReference>
<evidence type="ECO:0000259" key="5">
    <source>
        <dbReference type="Pfam" id="PF25137"/>
    </source>
</evidence>
<dbReference type="Proteomes" id="UP000260828">
    <property type="component" value="Unassembled WGS sequence"/>
</dbReference>
<evidence type="ECO:0000256" key="1">
    <source>
        <dbReference type="ARBA" id="ARBA00007358"/>
    </source>
</evidence>
<evidence type="ECO:0000313" key="7">
    <source>
        <dbReference type="EMBL" id="RGE68813.1"/>
    </source>
</evidence>
<name>A0A174L6E3_9FIRM</name>
<dbReference type="FunFam" id="3.40.50.1970:FF:000003">
    <property type="entry name" value="Alcohol dehydrogenase, iron-containing"/>
    <property type="match status" value="1"/>
</dbReference>
<dbReference type="PROSITE" id="PS00913">
    <property type="entry name" value="ADH_IRON_1"/>
    <property type="match status" value="1"/>
</dbReference>
<comment type="similarity">
    <text evidence="1">Belongs to the iron-containing alcohol dehydrogenase family.</text>
</comment>
<evidence type="ECO:0000313" key="8">
    <source>
        <dbReference type="Proteomes" id="UP000095765"/>
    </source>
</evidence>
<dbReference type="GO" id="GO:0004022">
    <property type="term" value="F:alcohol dehydrogenase (NAD+) activity"/>
    <property type="evidence" value="ECO:0007669"/>
    <property type="project" value="UniProtKB-EC"/>
</dbReference>
<proteinExistence type="inferred from homology"/>
<evidence type="ECO:0000256" key="3">
    <source>
        <dbReference type="ARBA" id="ARBA00023027"/>
    </source>
</evidence>